<gene>
    <name evidence="1" type="ORF">EDM02_01330</name>
</gene>
<dbReference type="Proteomes" id="UP000270927">
    <property type="component" value="Unassembled WGS sequence"/>
</dbReference>
<protein>
    <submittedName>
        <fullName evidence="1">Uncharacterized protein</fullName>
    </submittedName>
</protein>
<accession>A0A3N2QCX6</accession>
<proteinExistence type="predicted"/>
<organism evidence="1 2">
    <name type="scientific">Candidatus Cardinium hertigii</name>
    <dbReference type="NCBI Taxonomy" id="247481"/>
    <lineage>
        <taxon>Bacteria</taxon>
        <taxon>Pseudomonadati</taxon>
        <taxon>Bacteroidota</taxon>
        <taxon>Cytophagia</taxon>
        <taxon>Cytophagales</taxon>
        <taxon>Amoebophilaceae</taxon>
        <taxon>Candidatus Cardinium</taxon>
    </lineage>
</organism>
<reference evidence="1 2" key="1">
    <citation type="submission" date="2018-09" db="EMBL/GenBank/DDBJ databases">
        <title>Comparative Genomics of Wolbachia-Cardinium Dual Endosymbiosis in a Plant-Parasitic Nematode.</title>
        <authorList>
            <person name="Brown A.M.V."/>
            <person name="Wasala S.K."/>
            <person name="Howe D.K."/>
            <person name="Peetz A.B."/>
            <person name="Zasada I.A."/>
            <person name="Denver D.R."/>
        </authorList>
    </citation>
    <scope>NUCLEOTIDE SEQUENCE [LARGE SCALE GENOMIC DNA]</scope>
    <source>
        <strain evidence="1 2">Pp_1</strain>
    </source>
</reference>
<sequence>MVSGCAKHILSVGSDYPYRELEGSSYAYANNHEHQTEEEKKQLLQALFDILERNPPISFIADLE</sequence>
<keyword evidence="2" id="KW-1185">Reference proteome</keyword>
<name>A0A3N2QCX6_9BACT</name>
<evidence type="ECO:0000313" key="2">
    <source>
        <dbReference type="Proteomes" id="UP000270927"/>
    </source>
</evidence>
<dbReference type="EMBL" id="RARA01000018">
    <property type="protein sequence ID" value="ROT47666.1"/>
    <property type="molecule type" value="Genomic_DNA"/>
</dbReference>
<dbReference type="AlphaFoldDB" id="A0A3N2QCX6"/>
<evidence type="ECO:0000313" key="1">
    <source>
        <dbReference type="EMBL" id="ROT47666.1"/>
    </source>
</evidence>
<comment type="caution">
    <text evidence="1">The sequence shown here is derived from an EMBL/GenBank/DDBJ whole genome shotgun (WGS) entry which is preliminary data.</text>
</comment>